<protein>
    <submittedName>
        <fullName evidence="3">Amidohydrolase family protein</fullName>
    </submittedName>
</protein>
<organism evidence="3 4">
    <name type="scientific">Pseudonocardia eucalypti</name>
    <dbReference type="NCBI Taxonomy" id="648755"/>
    <lineage>
        <taxon>Bacteria</taxon>
        <taxon>Bacillati</taxon>
        <taxon>Actinomycetota</taxon>
        <taxon>Actinomycetes</taxon>
        <taxon>Pseudonocardiales</taxon>
        <taxon>Pseudonocardiaceae</taxon>
        <taxon>Pseudonocardia</taxon>
    </lineage>
</organism>
<dbReference type="Pfam" id="PF01979">
    <property type="entry name" value="Amidohydro_1"/>
    <property type="match status" value="1"/>
</dbReference>
<dbReference type="PANTHER" id="PTHR43135:SF4">
    <property type="entry name" value="AMIDOHYDROLASE-RELATED DOMAIN-CONTAINING PROTEIN"/>
    <property type="match status" value="1"/>
</dbReference>
<keyword evidence="4" id="KW-1185">Reference proteome</keyword>
<dbReference type="Gene3D" id="2.30.40.10">
    <property type="entry name" value="Urease, subunit C, domain 1"/>
    <property type="match status" value="1"/>
</dbReference>
<evidence type="ECO:0000259" key="2">
    <source>
        <dbReference type="Pfam" id="PF01979"/>
    </source>
</evidence>
<feature type="region of interest" description="Disordered" evidence="1">
    <location>
        <begin position="363"/>
        <end position="399"/>
    </location>
</feature>
<dbReference type="SUPFAM" id="SSF51556">
    <property type="entry name" value="Metallo-dependent hydrolases"/>
    <property type="match status" value="1"/>
</dbReference>
<dbReference type="RefSeq" id="WP_185064779.1">
    <property type="nucleotide sequence ID" value="NZ_BAABJP010000003.1"/>
</dbReference>
<dbReference type="Gene3D" id="3.20.20.140">
    <property type="entry name" value="Metal-dependent hydrolases"/>
    <property type="match status" value="1"/>
</dbReference>
<evidence type="ECO:0000313" key="4">
    <source>
        <dbReference type="Proteomes" id="UP001428817"/>
    </source>
</evidence>
<accession>A0ABP9PK36</accession>
<dbReference type="InterPro" id="IPR051781">
    <property type="entry name" value="Metallo-dep_Hydrolase"/>
</dbReference>
<sequence>MSEAYRLRGVLLPEERDTELWVGADGRLSEEPIPGATTLVDRGWIVPGLVDAHCHVGLGSKGAKTLDEAAEDAITDRDAGALLLRDCGSPLDTRPLQGRTDLPVIIRAARHIARPKRYIPGLAVELDDPWLLPGEVAEQARAGDGWVKLVGDWIDRSEGDLTPVWPDDVLVEAIEAAHAEGARVTAHVFSGAAAEGLVRAGIDCLEHGTGLADDLIDEMARRGTALVPTLINVATFPGIADQAKKYPAYADHMRRLHAGAYDTVRRAAEAGVTVYAGTDAGGGIAHGRIADELLALHEAGLSAIDALAAGSWATRDWLGARALVPGAPADLVVYRADPRADLTTVREPSLVMLAGRPVVTGSAASGRLAGRPTHDAGSASSVPVGRLTGRPTHDAGSAG</sequence>
<comment type="caution">
    <text evidence="3">The sequence shown here is derived from an EMBL/GenBank/DDBJ whole genome shotgun (WGS) entry which is preliminary data.</text>
</comment>
<proteinExistence type="predicted"/>
<dbReference type="PANTHER" id="PTHR43135">
    <property type="entry name" value="ALPHA-D-RIBOSE 1-METHYLPHOSPHONATE 5-TRIPHOSPHATE DIPHOSPHATASE"/>
    <property type="match status" value="1"/>
</dbReference>
<evidence type="ECO:0000313" key="3">
    <source>
        <dbReference type="EMBL" id="GAA5147967.1"/>
    </source>
</evidence>
<reference evidence="4" key="1">
    <citation type="journal article" date="2019" name="Int. J. Syst. Evol. Microbiol.">
        <title>The Global Catalogue of Microorganisms (GCM) 10K type strain sequencing project: providing services to taxonomists for standard genome sequencing and annotation.</title>
        <authorList>
            <consortium name="The Broad Institute Genomics Platform"/>
            <consortium name="The Broad Institute Genome Sequencing Center for Infectious Disease"/>
            <person name="Wu L."/>
            <person name="Ma J."/>
        </authorList>
    </citation>
    <scope>NUCLEOTIDE SEQUENCE [LARGE SCALE GENOMIC DNA]</scope>
    <source>
        <strain evidence="4">JCM 18303</strain>
    </source>
</reference>
<dbReference type="EMBL" id="BAABJP010000003">
    <property type="protein sequence ID" value="GAA5147967.1"/>
    <property type="molecule type" value="Genomic_DNA"/>
</dbReference>
<name>A0ABP9PK36_9PSEU</name>
<dbReference type="SUPFAM" id="SSF51338">
    <property type="entry name" value="Composite domain of metallo-dependent hydrolases"/>
    <property type="match status" value="1"/>
</dbReference>
<gene>
    <name evidence="3" type="ORF">GCM10023321_09600</name>
</gene>
<feature type="domain" description="Amidohydrolase-related" evidence="2">
    <location>
        <begin position="44"/>
        <end position="358"/>
    </location>
</feature>
<dbReference type="InterPro" id="IPR011059">
    <property type="entry name" value="Metal-dep_hydrolase_composite"/>
</dbReference>
<dbReference type="InterPro" id="IPR032466">
    <property type="entry name" value="Metal_Hydrolase"/>
</dbReference>
<dbReference type="InterPro" id="IPR006680">
    <property type="entry name" value="Amidohydro-rel"/>
</dbReference>
<evidence type="ECO:0000256" key="1">
    <source>
        <dbReference type="SAM" id="MobiDB-lite"/>
    </source>
</evidence>
<dbReference type="Proteomes" id="UP001428817">
    <property type="component" value="Unassembled WGS sequence"/>
</dbReference>